<sequence>MPGAVREPFCQACVTSSITSSWWALGQGWSWSPDSRPAWLPLGPIQGLCLKQGAPGPQNAFLSHPPAAVSSSSHLRGVCCPNQTVSSPSGLSSPLPTHPNFMASTSGPVLWKSLSRLCPMG</sequence>
<accession>A0A834AH51</accession>
<comment type="caution">
    <text evidence="1">The sequence shown here is derived from an EMBL/GenBank/DDBJ whole genome shotgun (WGS) entry which is preliminary data.</text>
</comment>
<gene>
    <name evidence="1" type="ORF">HJG60_010568</name>
</gene>
<dbReference type="AlphaFoldDB" id="A0A834AH51"/>
<evidence type="ECO:0000313" key="1">
    <source>
        <dbReference type="EMBL" id="KAF6114603.1"/>
    </source>
</evidence>
<reference evidence="1 2" key="1">
    <citation type="journal article" date="2020" name="Nature">
        <title>Six reference-quality genomes reveal evolution of bat adaptations.</title>
        <authorList>
            <person name="Jebb D."/>
            <person name="Huang Z."/>
            <person name="Pippel M."/>
            <person name="Hughes G.M."/>
            <person name="Lavrichenko K."/>
            <person name="Devanna P."/>
            <person name="Winkler S."/>
            <person name="Jermiin L.S."/>
            <person name="Skirmuntt E.C."/>
            <person name="Katzourakis A."/>
            <person name="Burkitt-Gray L."/>
            <person name="Ray D.A."/>
            <person name="Sullivan K.A.M."/>
            <person name="Roscito J.G."/>
            <person name="Kirilenko B.M."/>
            <person name="Davalos L.M."/>
            <person name="Corthals A.P."/>
            <person name="Power M.L."/>
            <person name="Jones G."/>
            <person name="Ransome R.D."/>
            <person name="Dechmann D.K.N."/>
            <person name="Locatelli A.G."/>
            <person name="Puechmaille S.J."/>
            <person name="Fedrigo O."/>
            <person name="Jarvis E.D."/>
            <person name="Hiller M."/>
            <person name="Vernes S.C."/>
            <person name="Myers E.W."/>
            <person name="Teeling E.C."/>
        </authorList>
    </citation>
    <scope>NUCLEOTIDE SEQUENCE [LARGE SCALE GENOMIC DNA]</scope>
    <source>
        <strain evidence="1">Bat1K_MPI-CBG_1</strain>
    </source>
</reference>
<dbReference type="EMBL" id="JABVXQ010000004">
    <property type="protein sequence ID" value="KAF6114603.1"/>
    <property type="molecule type" value="Genomic_DNA"/>
</dbReference>
<evidence type="ECO:0000313" key="2">
    <source>
        <dbReference type="Proteomes" id="UP000664940"/>
    </source>
</evidence>
<organism evidence="1 2">
    <name type="scientific">Phyllostomus discolor</name>
    <name type="common">pale spear-nosed bat</name>
    <dbReference type="NCBI Taxonomy" id="89673"/>
    <lineage>
        <taxon>Eukaryota</taxon>
        <taxon>Metazoa</taxon>
        <taxon>Chordata</taxon>
        <taxon>Craniata</taxon>
        <taxon>Vertebrata</taxon>
        <taxon>Euteleostomi</taxon>
        <taxon>Mammalia</taxon>
        <taxon>Eutheria</taxon>
        <taxon>Laurasiatheria</taxon>
        <taxon>Chiroptera</taxon>
        <taxon>Yangochiroptera</taxon>
        <taxon>Phyllostomidae</taxon>
        <taxon>Phyllostominae</taxon>
        <taxon>Phyllostomus</taxon>
    </lineage>
</organism>
<proteinExistence type="predicted"/>
<name>A0A834AH51_9CHIR</name>
<dbReference type="Proteomes" id="UP000664940">
    <property type="component" value="Unassembled WGS sequence"/>
</dbReference>
<protein>
    <submittedName>
        <fullName evidence="1">Uncharacterized protein</fullName>
    </submittedName>
</protein>